<dbReference type="GO" id="GO:0016810">
    <property type="term" value="F:hydrolase activity, acting on carbon-nitrogen (but not peptide) bonds"/>
    <property type="evidence" value="ECO:0007669"/>
    <property type="project" value="InterPro"/>
</dbReference>
<comment type="caution">
    <text evidence="2">The sequence shown here is derived from an EMBL/GenBank/DDBJ whole genome shotgun (WGS) entry which is preliminary data.</text>
</comment>
<sequence length="460" mass="52300">MKKLLNATTNIIFCLLLIIGASCKKEIAKKTDYDLVISKVNLIDGTGKDLQKNVTVYIKDSKISKIDTMTIESSDHKNVIGGQGKYLIPGLFDCHAHTGYYKGDFPKFMHYGVTSVFITGGGTCTNEYFRQMRDMGEQDSIPAPRVFHTSQHFITEGSHPVKTYSSSNWTEGATYFVLKDTVQISELVKRVSKYPISGIKLTIEDGPYPPYVERMPQEFVNHVNKEAIKNGTRVFAHVSDNLELQMAIDAGIKNLLHYTGVDLDFEKDKELIQRIYRDSISWVTTLMLDKSMMYPKNPEWFEVEGLKEIYPAEEFEKMNDPDYIFRAEEFMKYFQEYYDFDNPSLKQVVQFQVEDFIQLTKNGVNMVLGTDTGNDFILPGYSLHEEMQLLELGGMPTLDIIKMGTLNAAKMLEVEDRLGSIEEGKIADMVLLDGNPLESISNTLKINSVFKNGKAQTRIE</sequence>
<evidence type="ECO:0000313" key="3">
    <source>
        <dbReference type="Proteomes" id="UP000276603"/>
    </source>
</evidence>
<dbReference type="SUPFAM" id="SSF51556">
    <property type="entry name" value="Metallo-dependent hydrolases"/>
    <property type="match status" value="1"/>
</dbReference>
<organism evidence="2 3">
    <name type="scientific">Ulvibacterium marinum</name>
    <dbReference type="NCBI Taxonomy" id="2419782"/>
    <lineage>
        <taxon>Bacteria</taxon>
        <taxon>Pseudomonadati</taxon>
        <taxon>Bacteroidota</taxon>
        <taxon>Flavobacteriia</taxon>
        <taxon>Flavobacteriales</taxon>
        <taxon>Flavobacteriaceae</taxon>
        <taxon>Ulvibacterium</taxon>
    </lineage>
</organism>
<dbReference type="Pfam" id="PF01979">
    <property type="entry name" value="Amidohydro_1"/>
    <property type="match status" value="1"/>
</dbReference>
<dbReference type="InterPro" id="IPR006680">
    <property type="entry name" value="Amidohydro-rel"/>
</dbReference>
<proteinExistence type="predicted"/>
<dbReference type="OrthoDB" id="9797498at2"/>
<dbReference type="InterPro" id="IPR051781">
    <property type="entry name" value="Metallo-dep_Hydrolase"/>
</dbReference>
<reference evidence="2 3" key="1">
    <citation type="submission" date="2018-10" db="EMBL/GenBank/DDBJ databases">
        <title>Ulvibacterium marinum gen. nov., sp. nov., a novel marine bacterium of the family Flavobacteriaceae, isolated from a culture of the green alga Ulva prolifera.</title>
        <authorList>
            <person name="Zhang Z."/>
        </authorList>
    </citation>
    <scope>NUCLEOTIDE SEQUENCE [LARGE SCALE GENOMIC DNA]</scope>
    <source>
        <strain evidence="2 3">CCMM003</strain>
    </source>
</reference>
<protein>
    <recommendedName>
        <fullName evidence="1">Amidohydrolase-related domain-containing protein</fullName>
    </recommendedName>
</protein>
<keyword evidence="3" id="KW-1185">Reference proteome</keyword>
<accession>A0A3B0BU17</accession>
<dbReference type="RefSeq" id="WP_120714433.1">
    <property type="nucleotide sequence ID" value="NZ_RBCJ01000007.1"/>
</dbReference>
<name>A0A3B0BU17_9FLAO</name>
<dbReference type="Gene3D" id="1.20.58.520">
    <property type="entry name" value="Amidohydrolase"/>
    <property type="match status" value="1"/>
</dbReference>
<dbReference type="PROSITE" id="PS51257">
    <property type="entry name" value="PROKAR_LIPOPROTEIN"/>
    <property type="match status" value="1"/>
</dbReference>
<dbReference type="PANTHER" id="PTHR43135:SF3">
    <property type="entry name" value="ALPHA-D-RIBOSE 1-METHYLPHOSPHONATE 5-TRIPHOSPHATE DIPHOSPHATASE"/>
    <property type="match status" value="1"/>
</dbReference>
<dbReference type="EMBL" id="RBCJ01000007">
    <property type="protein sequence ID" value="RKN75951.1"/>
    <property type="molecule type" value="Genomic_DNA"/>
</dbReference>
<evidence type="ECO:0000313" key="2">
    <source>
        <dbReference type="EMBL" id="RKN75951.1"/>
    </source>
</evidence>
<dbReference type="AlphaFoldDB" id="A0A3B0BU17"/>
<dbReference type="Gene3D" id="3.40.50.10910">
    <property type="entry name" value="Amidohydrolase"/>
    <property type="match status" value="1"/>
</dbReference>
<feature type="domain" description="Amidohydrolase-related" evidence="1">
    <location>
        <begin position="86"/>
        <end position="454"/>
    </location>
</feature>
<gene>
    <name evidence="2" type="ORF">D7Z94_25145</name>
</gene>
<dbReference type="Gene3D" id="2.30.40.10">
    <property type="entry name" value="Urease, subunit C, domain 1"/>
    <property type="match status" value="1"/>
</dbReference>
<dbReference type="InterPro" id="IPR011059">
    <property type="entry name" value="Metal-dep_hydrolase_composite"/>
</dbReference>
<dbReference type="Gene3D" id="3.30.110.90">
    <property type="entry name" value="Amidohydrolase"/>
    <property type="match status" value="1"/>
</dbReference>
<dbReference type="SUPFAM" id="SSF51338">
    <property type="entry name" value="Composite domain of metallo-dependent hydrolases"/>
    <property type="match status" value="1"/>
</dbReference>
<dbReference type="PANTHER" id="PTHR43135">
    <property type="entry name" value="ALPHA-D-RIBOSE 1-METHYLPHOSPHONATE 5-TRIPHOSPHATE DIPHOSPHATASE"/>
    <property type="match status" value="1"/>
</dbReference>
<dbReference type="InterPro" id="IPR032466">
    <property type="entry name" value="Metal_Hydrolase"/>
</dbReference>
<dbReference type="Proteomes" id="UP000276603">
    <property type="component" value="Unassembled WGS sequence"/>
</dbReference>
<evidence type="ECO:0000259" key="1">
    <source>
        <dbReference type="Pfam" id="PF01979"/>
    </source>
</evidence>